<proteinExistence type="predicted"/>
<dbReference type="AlphaFoldDB" id="A0A9Q9UWP4"/>
<organism evidence="1">
    <name type="scientific">Moorena producens (strain JHB)</name>
    <dbReference type="NCBI Taxonomy" id="1454205"/>
    <lineage>
        <taxon>Bacteria</taxon>
        <taxon>Bacillati</taxon>
        <taxon>Cyanobacteriota</taxon>
        <taxon>Cyanophyceae</taxon>
        <taxon>Coleofasciculales</taxon>
        <taxon>Coleofasciculaceae</taxon>
        <taxon>Moorena</taxon>
    </lineage>
</organism>
<accession>A0A9Q9UWP4</accession>
<sequence length="57" mass="6488">MEWASGVEAMQRGLGGFPHERLHQDTGILPVSIYCRAGRMPTLLLFSAKIQQRQKLY</sequence>
<protein>
    <submittedName>
        <fullName evidence="1">Uncharacterized protein</fullName>
    </submittedName>
</protein>
<reference evidence="1" key="2">
    <citation type="submission" date="2022-10" db="EMBL/GenBank/DDBJ databases">
        <authorList>
            <person name="Ngo T.-E."/>
        </authorList>
    </citation>
    <scope>NUCLEOTIDE SEQUENCE</scope>
    <source>
        <strain evidence="1">JHB</strain>
    </source>
</reference>
<evidence type="ECO:0000313" key="1">
    <source>
        <dbReference type="EMBL" id="WAN70100.1"/>
    </source>
</evidence>
<dbReference type="Proteomes" id="UP000176944">
    <property type="component" value="Chromosome"/>
</dbReference>
<name>A0A9Q9UWP4_MOOP1</name>
<reference evidence="1" key="1">
    <citation type="journal article" date="2017" name="Proc. Natl. Acad. Sci. U.S.A.">
        <title>Comparative genomics uncovers the prolific and distinctive metabolic potential of the cyanobacterial genus Moorea.</title>
        <authorList>
            <person name="Leao T."/>
            <person name="Castelao G."/>
            <person name="Korobeynikov A."/>
            <person name="Monroe E.A."/>
            <person name="Podell S."/>
            <person name="Glukhov E."/>
            <person name="Allen E.E."/>
            <person name="Gerwick W.H."/>
            <person name="Gerwick L."/>
        </authorList>
    </citation>
    <scope>NUCLEOTIDE SEQUENCE</scope>
    <source>
        <strain evidence="1">JHB</strain>
    </source>
</reference>
<dbReference type="EMBL" id="CP017708">
    <property type="protein sequence ID" value="WAN70100.1"/>
    <property type="molecule type" value="Genomic_DNA"/>
</dbReference>
<gene>
    <name evidence="1" type="ORF">BJP36_39275</name>
</gene>